<name>A0A1B0ARR4_9MUSC</name>
<keyword evidence="3" id="KW-1185">Reference proteome</keyword>
<reference evidence="2" key="2">
    <citation type="submission" date="2020-05" db="UniProtKB">
        <authorList>
            <consortium name="EnsemblMetazoa"/>
        </authorList>
    </citation>
    <scope>IDENTIFICATION</scope>
    <source>
        <strain evidence="2">IAEA</strain>
    </source>
</reference>
<dbReference type="AlphaFoldDB" id="A0A1B0ARR4"/>
<dbReference type="EMBL" id="JXJN01002540">
    <property type="status" value="NOT_ANNOTATED_CDS"/>
    <property type="molecule type" value="Genomic_DNA"/>
</dbReference>
<evidence type="ECO:0000256" key="1">
    <source>
        <dbReference type="SAM" id="Phobius"/>
    </source>
</evidence>
<evidence type="ECO:0000313" key="2">
    <source>
        <dbReference type="EnsemblMetazoa" id="GPPI006145-PA"/>
    </source>
</evidence>
<sequence>MNKRIQRVICTSLLHPPSNDGERMQPKFISNNHKYALKAQNYKSSHLLNKINNTIEQLKSLRAVCMSMSMIMTMMIIIGIKFHNATIKSMNRLLQLGNHSHCEENEINLCY</sequence>
<dbReference type="EMBL" id="JXJN01002538">
    <property type="status" value="NOT_ANNOTATED_CDS"/>
    <property type="molecule type" value="Genomic_DNA"/>
</dbReference>
<keyword evidence="1" id="KW-1133">Transmembrane helix</keyword>
<keyword evidence="1" id="KW-0812">Transmembrane</keyword>
<reference evidence="3" key="1">
    <citation type="submission" date="2015-01" db="EMBL/GenBank/DDBJ databases">
        <authorList>
            <person name="Aksoy S."/>
            <person name="Warren W."/>
            <person name="Wilson R.K."/>
        </authorList>
    </citation>
    <scope>NUCLEOTIDE SEQUENCE [LARGE SCALE GENOMIC DNA]</scope>
    <source>
        <strain evidence="3">IAEA</strain>
    </source>
</reference>
<organism evidence="2 3">
    <name type="scientific">Glossina palpalis gambiensis</name>
    <dbReference type="NCBI Taxonomy" id="67801"/>
    <lineage>
        <taxon>Eukaryota</taxon>
        <taxon>Metazoa</taxon>
        <taxon>Ecdysozoa</taxon>
        <taxon>Arthropoda</taxon>
        <taxon>Hexapoda</taxon>
        <taxon>Insecta</taxon>
        <taxon>Pterygota</taxon>
        <taxon>Neoptera</taxon>
        <taxon>Endopterygota</taxon>
        <taxon>Diptera</taxon>
        <taxon>Brachycera</taxon>
        <taxon>Muscomorpha</taxon>
        <taxon>Hippoboscoidea</taxon>
        <taxon>Glossinidae</taxon>
        <taxon>Glossina</taxon>
    </lineage>
</organism>
<evidence type="ECO:0000313" key="3">
    <source>
        <dbReference type="Proteomes" id="UP000092460"/>
    </source>
</evidence>
<dbReference type="Proteomes" id="UP000092460">
    <property type="component" value="Unassembled WGS sequence"/>
</dbReference>
<feature type="transmembrane region" description="Helical" evidence="1">
    <location>
        <begin position="61"/>
        <end position="82"/>
    </location>
</feature>
<accession>A0A1B0ARR4</accession>
<proteinExistence type="predicted"/>
<dbReference type="VEuPathDB" id="VectorBase:GPPI006145"/>
<dbReference type="EnsemblMetazoa" id="GPPI006145-RA">
    <property type="protein sequence ID" value="GPPI006145-PA"/>
    <property type="gene ID" value="GPPI006145"/>
</dbReference>
<keyword evidence="1" id="KW-0472">Membrane</keyword>
<protein>
    <submittedName>
        <fullName evidence="2">Uncharacterized protein</fullName>
    </submittedName>
</protein>
<dbReference type="EMBL" id="JXJN01002539">
    <property type="status" value="NOT_ANNOTATED_CDS"/>
    <property type="molecule type" value="Genomic_DNA"/>
</dbReference>